<evidence type="ECO:0000313" key="2">
    <source>
        <dbReference type="EMBL" id="PSN75468.1"/>
    </source>
</evidence>
<gene>
    <name evidence="2" type="ORF">BS50DRAFT_582154</name>
</gene>
<name>A0A2T2PDR0_CORCC</name>
<feature type="region of interest" description="Disordered" evidence="1">
    <location>
        <begin position="118"/>
        <end position="145"/>
    </location>
</feature>
<protein>
    <submittedName>
        <fullName evidence="2">Uncharacterized protein</fullName>
    </submittedName>
</protein>
<reference evidence="2 3" key="1">
    <citation type="journal article" date="2018" name="Front. Microbiol.">
        <title>Genome-Wide Analysis of Corynespora cassiicola Leaf Fall Disease Putative Effectors.</title>
        <authorList>
            <person name="Lopez D."/>
            <person name="Ribeiro S."/>
            <person name="Label P."/>
            <person name="Fumanal B."/>
            <person name="Venisse J.S."/>
            <person name="Kohler A."/>
            <person name="de Oliveira R.R."/>
            <person name="Labutti K."/>
            <person name="Lipzen A."/>
            <person name="Lail K."/>
            <person name="Bauer D."/>
            <person name="Ohm R.A."/>
            <person name="Barry K.W."/>
            <person name="Spatafora J."/>
            <person name="Grigoriev I.V."/>
            <person name="Martin F.M."/>
            <person name="Pujade-Renaud V."/>
        </authorList>
    </citation>
    <scope>NUCLEOTIDE SEQUENCE [LARGE SCALE GENOMIC DNA]</scope>
    <source>
        <strain evidence="2 3">Philippines</strain>
    </source>
</reference>
<sequence>MHPEHQLRLDRNNNHMASFPDGGLGTPRTSIADLAFAEMGACTPYTEYVHSSTCSHPSPVPLIPYRTTPRVQVCLPPSPDAYSAPHPITAPTHLMPKNPTATVMAPPATMHHDICQRPESIGFGRRKTSSDSRRGAGQSAPRTPITALVEAAQQNTLNSTER</sequence>
<organism evidence="2 3">
    <name type="scientific">Corynespora cassiicola Philippines</name>
    <dbReference type="NCBI Taxonomy" id="1448308"/>
    <lineage>
        <taxon>Eukaryota</taxon>
        <taxon>Fungi</taxon>
        <taxon>Dikarya</taxon>
        <taxon>Ascomycota</taxon>
        <taxon>Pezizomycotina</taxon>
        <taxon>Dothideomycetes</taxon>
        <taxon>Pleosporomycetidae</taxon>
        <taxon>Pleosporales</taxon>
        <taxon>Corynesporascaceae</taxon>
        <taxon>Corynespora</taxon>
    </lineage>
</organism>
<dbReference type="AlphaFoldDB" id="A0A2T2PDR0"/>
<feature type="compositionally biased region" description="Basic and acidic residues" evidence="1">
    <location>
        <begin position="1"/>
        <end position="13"/>
    </location>
</feature>
<accession>A0A2T2PDR0</accession>
<evidence type="ECO:0000313" key="3">
    <source>
        <dbReference type="Proteomes" id="UP000240883"/>
    </source>
</evidence>
<dbReference type="EMBL" id="KZ678128">
    <property type="protein sequence ID" value="PSN75468.1"/>
    <property type="molecule type" value="Genomic_DNA"/>
</dbReference>
<feature type="region of interest" description="Disordered" evidence="1">
    <location>
        <begin position="1"/>
        <end position="24"/>
    </location>
</feature>
<proteinExistence type="predicted"/>
<evidence type="ECO:0000256" key="1">
    <source>
        <dbReference type="SAM" id="MobiDB-lite"/>
    </source>
</evidence>
<keyword evidence="3" id="KW-1185">Reference proteome</keyword>
<dbReference type="Proteomes" id="UP000240883">
    <property type="component" value="Unassembled WGS sequence"/>
</dbReference>